<dbReference type="Proteomes" id="UP001597218">
    <property type="component" value="Unassembled WGS sequence"/>
</dbReference>
<evidence type="ECO:0000256" key="2">
    <source>
        <dbReference type="ARBA" id="ARBA00006706"/>
    </source>
</evidence>
<dbReference type="EMBL" id="JBHUGI010000002">
    <property type="protein sequence ID" value="MFD1926601.1"/>
    <property type="molecule type" value="Genomic_DNA"/>
</dbReference>
<dbReference type="SFLD" id="SFLDG01017">
    <property type="entry name" value="Polyprenyl_Transferase_Like"/>
    <property type="match status" value="1"/>
</dbReference>
<keyword evidence="4" id="KW-0479">Metal-binding</keyword>
<dbReference type="PANTHER" id="PTHR43281">
    <property type="entry name" value="FARNESYL DIPHOSPHATE SYNTHASE"/>
    <property type="match status" value="1"/>
</dbReference>
<evidence type="ECO:0000256" key="1">
    <source>
        <dbReference type="ARBA" id="ARBA00001946"/>
    </source>
</evidence>
<dbReference type="InterPro" id="IPR053378">
    <property type="entry name" value="Prenyl_diphosphate_synthase"/>
</dbReference>
<evidence type="ECO:0000256" key="5">
    <source>
        <dbReference type="ARBA" id="ARBA00022842"/>
    </source>
</evidence>
<evidence type="ECO:0000256" key="3">
    <source>
        <dbReference type="ARBA" id="ARBA00022679"/>
    </source>
</evidence>
<organism evidence="8 9">
    <name type="scientific">Sporosarcina siberiensis</name>
    <dbReference type="NCBI Taxonomy" id="1365606"/>
    <lineage>
        <taxon>Bacteria</taxon>
        <taxon>Bacillati</taxon>
        <taxon>Bacillota</taxon>
        <taxon>Bacilli</taxon>
        <taxon>Bacillales</taxon>
        <taxon>Caryophanaceae</taxon>
        <taxon>Sporosarcina</taxon>
    </lineage>
</organism>
<keyword evidence="5" id="KW-0460">Magnesium</keyword>
<dbReference type="SFLD" id="SFLDS00005">
    <property type="entry name" value="Isoprenoid_Synthase_Type_I"/>
    <property type="match status" value="1"/>
</dbReference>
<evidence type="ECO:0000256" key="4">
    <source>
        <dbReference type="ARBA" id="ARBA00022723"/>
    </source>
</evidence>
<keyword evidence="6" id="KW-0414">Isoprene biosynthesis</keyword>
<keyword evidence="9" id="KW-1185">Reference proteome</keyword>
<dbReference type="Pfam" id="PF00348">
    <property type="entry name" value="polyprenyl_synt"/>
    <property type="match status" value="1"/>
</dbReference>
<dbReference type="InterPro" id="IPR000092">
    <property type="entry name" value="Polyprenyl_synt"/>
</dbReference>
<reference evidence="9" key="1">
    <citation type="journal article" date="2019" name="Int. J. Syst. Evol. Microbiol.">
        <title>The Global Catalogue of Microorganisms (GCM) 10K type strain sequencing project: providing services to taxonomists for standard genome sequencing and annotation.</title>
        <authorList>
            <consortium name="The Broad Institute Genomics Platform"/>
            <consortium name="The Broad Institute Genome Sequencing Center for Infectious Disease"/>
            <person name="Wu L."/>
            <person name="Ma J."/>
        </authorList>
    </citation>
    <scope>NUCLEOTIDE SEQUENCE [LARGE SCALE GENOMIC DNA]</scope>
    <source>
        <strain evidence="9">CGMCC 4.7177</strain>
    </source>
</reference>
<dbReference type="PROSITE" id="PS00723">
    <property type="entry name" value="POLYPRENYL_SYNTHASE_1"/>
    <property type="match status" value="1"/>
</dbReference>
<dbReference type="RefSeq" id="WP_381535253.1">
    <property type="nucleotide sequence ID" value="NZ_JBHUGI010000002.1"/>
</dbReference>
<dbReference type="SUPFAM" id="SSF48576">
    <property type="entry name" value="Terpenoid synthases"/>
    <property type="match status" value="1"/>
</dbReference>
<evidence type="ECO:0000256" key="7">
    <source>
        <dbReference type="RuleBase" id="RU004466"/>
    </source>
</evidence>
<sequence>MHDKLQSFIDEHKVIIEESLSQIMSELDAPESLKSSMAYSINAGGKRIRPLLVLATLEDLKVNCSDALKVACAVELIHTYSLIHDDLPSMDDDDFRRGSLTNHKVYGEAVAILAGDGLQALAFELLTKLTDTPPQLAIELIGLLSKASGAEGMVGGQILDIEGERKQLSLIELENVHINKTGALLSFCVEAGAVLATIPIEDKERLMIYAKNIGLAFQIQDDILDVTASTEELGKTAGSDETSEKMTYPALLGLEKAKERLGEHHRIARESLEFLNNDESLLGHLADYIVERRY</sequence>
<dbReference type="InterPro" id="IPR008949">
    <property type="entry name" value="Isoprenoid_synthase_dom_sf"/>
</dbReference>
<protein>
    <submittedName>
        <fullName evidence="8">Polyprenyl synthetase family protein</fullName>
        <ecNumber evidence="8">2.5.1.-</ecNumber>
    </submittedName>
</protein>
<evidence type="ECO:0000256" key="6">
    <source>
        <dbReference type="ARBA" id="ARBA00023229"/>
    </source>
</evidence>
<gene>
    <name evidence="8" type="ORF">ACFSFY_00750</name>
</gene>
<comment type="cofactor">
    <cofactor evidence="1">
        <name>Mg(2+)</name>
        <dbReference type="ChEBI" id="CHEBI:18420"/>
    </cofactor>
</comment>
<keyword evidence="3 7" id="KW-0808">Transferase</keyword>
<dbReference type="CDD" id="cd00685">
    <property type="entry name" value="Trans_IPPS_HT"/>
    <property type="match status" value="1"/>
</dbReference>
<evidence type="ECO:0000313" key="8">
    <source>
        <dbReference type="EMBL" id="MFD1926601.1"/>
    </source>
</evidence>
<dbReference type="PANTHER" id="PTHR43281:SF1">
    <property type="entry name" value="FARNESYL DIPHOSPHATE SYNTHASE"/>
    <property type="match status" value="1"/>
</dbReference>
<dbReference type="InterPro" id="IPR033749">
    <property type="entry name" value="Polyprenyl_synt_CS"/>
</dbReference>
<dbReference type="PROSITE" id="PS00444">
    <property type="entry name" value="POLYPRENYL_SYNTHASE_2"/>
    <property type="match status" value="1"/>
</dbReference>
<comment type="similarity">
    <text evidence="2 7">Belongs to the FPP/GGPP synthase family.</text>
</comment>
<dbReference type="EC" id="2.5.1.-" evidence="8"/>
<comment type="caution">
    <text evidence="8">The sequence shown here is derived from an EMBL/GenBank/DDBJ whole genome shotgun (WGS) entry which is preliminary data.</text>
</comment>
<dbReference type="GO" id="GO:0016740">
    <property type="term" value="F:transferase activity"/>
    <property type="evidence" value="ECO:0007669"/>
    <property type="project" value="UniProtKB-KW"/>
</dbReference>
<accession>A0ABW4SBH2</accession>
<dbReference type="Gene3D" id="1.10.600.10">
    <property type="entry name" value="Farnesyl Diphosphate Synthase"/>
    <property type="match status" value="1"/>
</dbReference>
<dbReference type="NCBIfam" id="NF045485">
    <property type="entry name" value="FPPsyn"/>
    <property type="match status" value="1"/>
</dbReference>
<name>A0ABW4SBH2_9BACL</name>
<evidence type="ECO:0000313" key="9">
    <source>
        <dbReference type="Proteomes" id="UP001597218"/>
    </source>
</evidence>
<proteinExistence type="inferred from homology"/>